<evidence type="ECO:0000256" key="8">
    <source>
        <dbReference type="SAM" id="SignalP"/>
    </source>
</evidence>
<sequence>MTNKLLVGGLLLTASLSLSAQRSAILTIEADRGTQIIPKEIYGQFAEHLGTCIYGGLWVGEDSSIPNIQGYRTDVFNALKELHVPVLRWPGGCFADEYHWRDGIGPREQRPKMVNNNWGGTIEDNSFGTHEFLNLCEMLSCEPYISGNVGSGTVEELAKWVEYMTSEGDSPMARLRRQNGRDKAWKVKYLGVGNESWGCGGSMRPEYYADLYRRYSTYCRNYDGNRLFKIASGASDYDYNWTDVLMDRVGGRMQGLSLHYYTVAGWSGSKGSATKFTDEDYYWTLGKCREVEDVIKKHCAIMDRYDPKKQIALILDEWGTWWDEEPGTVSGHLYQQNSLRDAFVASLLLDIFHKYTDRLKMANIAQIVNVLQSMILTKDDRMVLTPTYYVFKMYRVHQDATYLPLELSCTTVDVRDGRRLPLLSATASRDKEGRVHLSLSNVDLNEAQEVTVRLSGITARKAVGEVLTSAAITDYNSFEEPDRVRPVPFKDAKIEKGVLRLTLPAKSIVTLELQ</sequence>
<evidence type="ECO:0000256" key="1">
    <source>
        <dbReference type="ARBA" id="ARBA00001462"/>
    </source>
</evidence>
<dbReference type="PANTHER" id="PTHR43576:SF2">
    <property type="entry name" value="INTRACELLULAR EXO-ALPHA-L-ARABINOFURANOSIDASE 2"/>
    <property type="match status" value="1"/>
</dbReference>
<dbReference type="EMBL" id="DYVX01000051">
    <property type="protein sequence ID" value="HJF91984.1"/>
    <property type="molecule type" value="Genomic_DNA"/>
</dbReference>
<gene>
    <name evidence="10" type="ORF">K8W02_06325</name>
</gene>
<evidence type="ECO:0000256" key="6">
    <source>
        <dbReference type="ARBA" id="ARBA00023277"/>
    </source>
</evidence>
<comment type="similarity">
    <text evidence="2">Belongs to the glycosyl hydrolase 51 family.</text>
</comment>
<dbReference type="Gene3D" id="2.60.40.1180">
    <property type="entry name" value="Golgi alpha-mannosidase II"/>
    <property type="match status" value="1"/>
</dbReference>
<feature type="signal peptide" evidence="8">
    <location>
        <begin position="1"/>
        <end position="20"/>
    </location>
</feature>
<dbReference type="InterPro" id="IPR055235">
    <property type="entry name" value="ASD1_cat"/>
</dbReference>
<keyword evidence="8" id="KW-0732">Signal</keyword>
<evidence type="ECO:0000256" key="4">
    <source>
        <dbReference type="ARBA" id="ARBA00012670"/>
    </source>
</evidence>
<feature type="domain" description="Alpha-L-arabinofuranosidase C-terminal" evidence="9">
    <location>
        <begin position="316"/>
        <end position="507"/>
    </location>
</feature>
<accession>A0A921HVU6</accession>
<dbReference type="EC" id="3.2.1.55" evidence="4"/>
<evidence type="ECO:0000256" key="3">
    <source>
        <dbReference type="ARBA" id="ARBA00011165"/>
    </source>
</evidence>
<dbReference type="GO" id="GO:0046556">
    <property type="term" value="F:alpha-L-arabinofuranosidase activity"/>
    <property type="evidence" value="ECO:0007669"/>
    <property type="project" value="UniProtKB-EC"/>
</dbReference>
<dbReference type="SUPFAM" id="SSF51445">
    <property type="entry name" value="(Trans)glycosidases"/>
    <property type="match status" value="1"/>
</dbReference>
<dbReference type="GO" id="GO:0000272">
    <property type="term" value="P:polysaccharide catabolic process"/>
    <property type="evidence" value="ECO:0007669"/>
    <property type="project" value="TreeGrafter"/>
</dbReference>
<keyword evidence="7" id="KW-0326">Glycosidase</keyword>
<comment type="caution">
    <text evidence="10">The sequence shown here is derived from an EMBL/GenBank/DDBJ whole genome shotgun (WGS) entry which is preliminary data.</text>
</comment>
<dbReference type="Proteomes" id="UP000717835">
    <property type="component" value="Unassembled WGS sequence"/>
</dbReference>
<evidence type="ECO:0000313" key="10">
    <source>
        <dbReference type="EMBL" id="HJF91984.1"/>
    </source>
</evidence>
<dbReference type="InterPro" id="IPR013780">
    <property type="entry name" value="Glyco_hydro_b"/>
</dbReference>
<comment type="catalytic activity">
    <reaction evidence="1">
        <text>Hydrolysis of terminal non-reducing alpha-L-arabinofuranoside residues in alpha-L-arabinosides.</text>
        <dbReference type="EC" id="3.2.1.55"/>
    </reaction>
</comment>
<dbReference type="Gene3D" id="3.20.20.80">
    <property type="entry name" value="Glycosidases"/>
    <property type="match status" value="1"/>
</dbReference>
<dbReference type="GO" id="GO:0046373">
    <property type="term" value="P:L-arabinose metabolic process"/>
    <property type="evidence" value="ECO:0007669"/>
    <property type="project" value="InterPro"/>
</dbReference>
<reference evidence="10" key="1">
    <citation type="journal article" date="2021" name="PeerJ">
        <title>Extensive microbial diversity within the chicken gut microbiome revealed by metagenomics and culture.</title>
        <authorList>
            <person name="Gilroy R."/>
            <person name="Ravi A."/>
            <person name="Getino M."/>
            <person name="Pursley I."/>
            <person name="Horton D.L."/>
            <person name="Alikhan N.F."/>
            <person name="Baker D."/>
            <person name="Gharbi K."/>
            <person name="Hall N."/>
            <person name="Watson M."/>
            <person name="Adriaenssens E.M."/>
            <person name="Foster-Nyarko E."/>
            <person name="Jarju S."/>
            <person name="Secka A."/>
            <person name="Antonio M."/>
            <person name="Oren A."/>
            <person name="Chaudhuri R.R."/>
            <person name="La Ragione R."/>
            <person name="Hildebrand F."/>
            <person name="Pallen M.J."/>
        </authorList>
    </citation>
    <scope>NUCLEOTIDE SEQUENCE</scope>
    <source>
        <strain evidence="10">CHK55-1828</strain>
    </source>
</reference>
<keyword evidence="5" id="KW-0378">Hydrolase</keyword>
<keyword evidence="6" id="KW-0119">Carbohydrate metabolism</keyword>
<proteinExistence type="inferred from homology"/>
<evidence type="ECO:0000256" key="2">
    <source>
        <dbReference type="ARBA" id="ARBA00007186"/>
    </source>
</evidence>
<feature type="chain" id="PRO_5037288959" description="non-reducing end alpha-L-arabinofuranosidase" evidence="8">
    <location>
        <begin position="21"/>
        <end position="514"/>
    </location>
</feature>
<evidence type="ECO:0000313" key="11">
    <source>
        <dbReference type="Proteomes" id="UP000717835"/>
    </source>
</evidence>
<dbReference type="Pfam" id="PF06964">
    <property type="entry name" value="Alpha-L-AF_C"/>
    <property type="match status" value="1"/>
</dbReference>
<name>A0A921HVU6_9BACT</name>
<dbReference type="AlphaFoldDB" id="A0A921HVU6"/>
<protein>
    <recommendedName>
        <fullName evidence="4">non-reducing end alpha-L-arabinofuranosidase</fullName>
        <ecNumber evidence="4">3.2.1.55</ecNumber>
    </recommendedName>
</protein>
<reference evidence="10" key="2">
    <citation type="submission" date="2021-09" db="EMBL/GenBank/DDBJ databases">
        <authorList>
            <person name="Gilroy R."/>
        </authorList>
    </citation>
    <scope>NUCLEOTIDE SEQUENCE</scope>
    <source>
        <strain evidence="10">CHK55-1828</strain>
    </source>
</reference>
<dbReference type="RefSeq" id="WP_276827469.1">
    <property type="nucleotide sequence ID" value="NZ_DYVX01000051.1"/>
</dbReference>
<dbReference type="SMART" id="SM00813">
    <property type="entry name" value="Alpha-L-AF_C"/>
    <property type="match status" value="1"/>
</dbReference>
<dbReference type="PANTHER" id="PTHR43576">
    <property type="entry name" value="ALPHA-L-ARABINOFURANOSIDASE C-RELATED"/>
    <property type="match status" value="1"/>
</dbReference>
<dbReference type="SUPFAM" id="SSF51011">
    <property type="entry name" value="Glycosyl hydrolase domain"/>
    <property type="match status" value="1"/>
</dbReference>
<evidence type="ECO:0000256" key="5">
    <source>
        <dbReference type="ARBA" id="ARBA00022801"/>
    </source>
</evidence>
<dbReference type="InterPro" id="IPR010720">
    <property type="entry name" value="Alpha-L-AF_C"/>
</dbReference>
<evidence type="ECO:0000259" key="9">
    <source>
        <dbReference type="SMART" id="SM00813"/>
    </source>
</evidence>
<comment type="subunit">
    <text evidence="3">Homohexamer; trimer of dimers.</text>
</comment>
<evidence type="ECO:0000256" key="7">
    <source>
        <dbReference type="ARBA" id="ARBA00023295"/>
    </source>
</evidence>
<dbReference type="InterPro" id="IPR017853">
    <property type="entry name" value="GH"/>
</dbReference>
<organism evidence="10 11">
    <name type="scientific">Mediterranea massiliensis</name>
    <dbReference type="NCBI Taxonomy" id="1841865"/>
    <lineage>
        <taxon>Bacteria</taxon>
        <taxon>Pseudomonadati</taxon>
        <taxon>Bacteroidota</taxon>
        <taxon>Bacteroidia</taxon>
        <taxon>Bacteroidales</taxon>
        <taxon>Bacteroidaceae</taxon>
        <taxon>Mediterranea</taxon>
    </lineage>
</organism>
<dbReference type="Pfam" id="PF22848">
    <property type="entry name" value="ASD1_dom"/>
    <property type="match status" value="1"/>
</dbReference>